<dbReference type="AlphaFoldDB" id="A0A832YXW2"/>
<evidence type="ECO:0000259" key="1">
    <source>
        <dbReference type="PROSITE" id="PS50943"/>
    </source>
</evidence>
<evidence type="ECO:0000313" key="2">
    <source>
        <dbReference type="EMBL" id="HIP57118.1"/>
    </source>
</evidence>
<dbReference type="PIRSF" id="PIRSF037724">
    <property type="entry name" value="TF_HTH_MJ1545_prd"/>
    <property type="match status" value="1"/>
</dbReference>
<name>A0A832YXW2_9CREN</name>
<dbReference type="PROSITE" id="PS50943">
    <property type="entry name" value="HTH_CROC1"/>
    <property type="match status" value="1"/>
</dbReference>
<proteinExistence type="predicted"/>
<protein>
    <submittedName>
        <fullName evidence="2">Helix-turn-helix domain-containing protein</fullName>
    </submittedName>
</protein>
<dbReference type="SMART" id="SM00530">
    <property type="entry name" value="HTH_XRE"/>
    <property type="match status" value="1"/>
</dbReference>
<dbReference type="InterPro" id="IPR001387">
    <property type="entry name" value="Cro/C1-type_HTH"/>
</dbReference>
<accession>A0A832YXW2</accession>
<dbReference type="SUPFAM" id="SSF47413">
    <property type="entry name" value="lambda repressor-like DNA-binding domains"/>
    <property type="match status" value="1"/>
</dbReference>
<evidence type="ECO:0000313" key="3">
    <source>
        <dbReference type="Proteomes" id="UP000605805"/>
    </source>
</evidence>
<comment type="caution">
    <text evidence="2">The sequence shown here is derived from an EMBL/GenBank/DDBJ whole genome shotgun (WGS) entry which is preliminary data.</text>
</comment>
<dbReference type="InterPro" id="IPR017271">
    <property type="entry name" value="Tscrpt_reg_HTH_MJ1545_prd"/>
</dbReference>
<dbReference type="EMBL" id="DQTV01000064">
    <property type="protein sequence ID" value="HIP57118.1"/>
    <property type="molecule type" value="Genomic_DNA"/>
</dbReference>
<reference evidence="2" key="1">
    <citation type="journal article" date="2020" name="ISME J.">
        <title>Gammaproteobacteria mediating utilization of methyl-, sulfur- and petroleum organic compounds in deep ocean hydrothermal plumes.</title>
        <authorList>
            <person name="Zhou Z."/>
            <person name="Liu Y."/>
            <person name="Pan J."/>
            <person name="Cron B.R."/>
            <person name="Toner B.M."/>
            <person name="Anantharaman K."/>
            <person name="Breier J.A."/>
            <person name="Dick G.J."/>
            <person name="Li M."/>
        </authorList>
    </citation>
    <scope>NUCLEOTIDE SEQUENCE</scope>
    <source>
        <strain evidence="2">SZUA-1435</strain>
    </source>
</reference>
<dbReference type="Gene3D" id="1.10.260.40">
    <property type="entry name" value="lambda repressor-like DNA-binding domains"/>
    <property type="match status" value="1"/>
</dbReference>
<gene>
    <name evidence="2" type="ORF">EYH02_03500</name>
</gene>
<dbReference type="CDD" id="cd00093">
    <property type="entry name" value="HTH_XRE"/>
    <property type="match status" value="1"/>
</dbReference>
<sequence>MRYVIELIARRVAGDITLSNDPGAALRKWREIFGVSQSEVAKAMGIAPSVLSDYEKGKRSPGVKFVKRFVEALIKIDEGRGHPVIKKLAGGILSFSQAIIDMREFTKPLSIDELVYLVNGVVLNSVVMERPIYGYTIVDSLAAITTMSGYDFWYLMGLTSERAIVFTNVERGRSPMIAIRVAPIKPAVVILHGPKRSVDPLAIVLADREHIPLVLSLASYVDEIVEKLRRHSIE</sequence>
<dbReference type="GO" id="GO:0003677">
    <property type="term" value="F:DNA binding"/>
    <property type="evidence" value="ECO:0007669"/>
    <property type="project" value="InterPro"/>
</dbReference>
<organism evidence="2 3">
    <name type="scientific">Ignisphaera aggregans</name>
    <dbReference type="NCBI Taxonomy" id="334771"/>
    <lineage>
        <taxon>Archaea</taxon>
        <taxon>Thermoproteota</taxon>
        <taxon>Thermoprotei</taxon>
        <taxon>Desulfurococcales</taxon>
        <taxon>Desulfurococcaceae</taxon>
        <taxon>Ignisphaera</taxon>
    </lineage>
</organism>
<dbReference type="InterPro" id="IPR010982">
    <property type="entry name" value="Lambda_DNA-bd_dom_sf"/>
</dbReference>
<dbReference type="Pfam" id="PF01381">
    <property type="entry name" value="HTH_3"/>
    <property type="match status" value="1"/>
</dbReference>
<dbReference type="Proteomes" id="UP000605805">
    <property type="component" value="Unassembled WGS sequence"/>
</dbReference>
<feature type="domain" description="HTH cro/C1-type" evidence="1">
    <location>
        <begin position="26"/>
        <end position="79"/>
    </location>
</feature>